<dbReference type="GO" id="GO:0006281">
    <property type="term" value="P:DNA repair"/>
    <property type="evidence" value="ECO:0007669"/>
    <property type="project" value="UniProtKB-ARBA"/>
</dbReference>
<dbReference type="PANTHER" id="PTHR46609">
    <property type="entry name" value="EXONUCLEASE, PHAGE-TYPE/RECB, C-TERMINAL DOMAIN-CONTAINING PROTEIN"/>
    <property type="match status" value="1"/>
</dbReference>
<sequence>MVLRMSSMLHCEGHQDLVVNPSGVIVNPDYYCLGASPDRAVYDLSNEQEPFGFLEVKCPYSARNLAPTEACGLNGFCCHLNGNTLELNKSQCFYAQIQVQMAIGERPWCDFVIYPLKGIRIQRIPFDKT</sequence>
<dbReference type="STRING" id="400682.A0A1X7VWY0"/>
<dbReference type="InterPro" id="IPR051703">
    <property type="entry name" value="NF-kappa-B_Signaling_Reg"/>
</dbReference>
<accession>A0A1X7VWY0</accession>
<evidence type="ECO:0000259" key="1">
    <source>
        <dbReference type="Pfam" id="PF09588"/>
    </source>
</evidence>
<dbReference type="InterPro" id="IPR011335">
    <property type="entry name" value="Restrct_endonuc-II-like"/>
</dbReference>
<dbReference type="InterPro" id="IPR019080">
    <property type="entry name" value="YqaJ_viral_recombinase"/>
</dbReference>
<proteinExistence type="predicted"/>
<dbReference type="Gene3D" id="3.90.320.10">
    <property type="match status" value="1"/>
</dbReference>
<name>A0A1X7VWY0_AMPQE</name>
<organism evidence="2">
    <name type="scientific">Amphimedon queenslandica</name>
    <name type="common">Sponge</name>
    <dbReference type="NCBI Taxonomy" id="400682"/>
    <lineage>
        <taxon>Eukaryota</taxon>
        <taxon>Metazoa</taxon>
        <taxon>Porifera</taxon>
        <taxon>Demospongiae</taxon>
        <taxon>Heteroscleromorpha</taxon>
        <taxon>Haplosclerida</taxon>
        <taxon>Niphatidae</taxon>
        <taxon>Amphimedon</taxon>
    </lineage>
</organism>
<dbReference type="Pfam" id="PF09588">
    <property type="entry name" value="YqaJ"/>
    <property type="match status" value="1"/>
</dbReference>
<reference evidence="2" key="1">
    <citation type="submission" date="2017-05" db="UniProtKB">
        <authorList>
            <consortium name="EnsemblMetazoa"/>
        </authorList>
    </citation>
    <scope>IDENTIFICATION</scope>
</reference>
<dbReference type="EnsemblMetazoa" id="Aqu2.1.44391_001">
    <property type="protein sequence ID" value="Aqu2.1.44391_001"/>
    <property type="gene ID" value="Aqu2.1.44391"/>
</dbReference>
<protein>
    <recommendedName>
        <fullName evidence="1">YqaJ viral recombinase domain-containing protein</fullName>
    </recommendedName>
</protein>
<dbReference type="InParanoid" id="A0A1X7VWY0"/>
<evidence type="ECO:0000313" key="2">
    <source>
        <dbReference type="EnsemblMetazoa" id="Aqu2.1.44391_001"/>
    </source>
</evidence>
<dbReference type="AlphaFoldDB" id="A0A1X7VWY0"/>
<dbReference type="PANTHER" id="PTHR46609:SF8">
    <property type="entry name" value="YQAJ VIRAL RECOMBINASE DOMAIN-CONTAINING PROTEIN"/>
    <property type="match status" value="1"/>
</dbReference>
<dbReference type="OMA" id="ESTWIAM"/>
<dbReference type="CDD" id="cd22343">
    <property type="entry name" value="PDDEXK_lambda_exonuclease-like"/>
    <property type="match status" value="1"/>
</dbReference>
<dbReference type="InterPro" id="IPR011604">
    <property type="entry name" value="PDDEXK-like_dom_sf"/>
</dbReference>
<feature type="domain" description="YqaJ viral recombinase" evidence="1">
    <location>
        <begin position="18"/>
        <end position="104"/>
    </location>
</feature>
<dbReference type="SUPFAM" id="SSF52980">
    <property type="entry name" value="Restriction endonuclease-like"/>
    <property type="match status" value="1"/>
</dbReference>